<organism evidence="2 3">
    <name type="scientific">Jeotgalibacillus marinus</name>
    <dbReference type="NCBI Taxonomy" id="86667"/>
    <lineage>
        <taxon>Bacteria</taxon>
        <taxon>Bacillati</taxon>
        <taxon>Bacillota</taxon>
        <taxon>Bacilli</taxon>
        <taxon>Bacillales</taxon>
        <taxon>Caryophanaceae</taxon>
        <taxon>Jeotgalibacillus</taxon>
    </lineage>
</organism>
<dbReference type="RefSeq" id="WP_367780104.1">
    <property type="nucleotide sequence ID" value="NZ_JBFMIA010000012.1"/>
</dbReference>
<keyword evidence="3" id="KW-1185">Reference proteome</keyword>
<dbReference type="Pfam" id="PF13730">
    <property type="entry name" value="HTH_36"/>
    <property type="match status" value="1"/>
</dbReference>
<dbReference type="EMBL" id="JBFMIA010000012">
    <property type="protein sequence ID" value="MEW9502613.1"/>
    <property type="molecule type" value="Genomic_DNA"/>
</dbReference>
<name>A0ABV3Q730_9BACL</name>
<dbReference type="InterPro" id="IPR036388">
    <property type="entry name" value="WH-like_DNA-bd_sf"/>
</dbReference>
<reference evidence="2 3" key="1">
    <citation type="journal article" date="1979" name="Int. J. Syst. Evol. Microbiol.">
        <title>Bacillus globisporus subsp. marinus subsp. nov.</title>
        <authorList>
            <person name="Liu H."/>
        </authorList>
    </citation>
    <scope>NUCLEOTIDE SEQUENCE [LARGE SCALE GENOMIC DNA]</scope>
    <source>
        <strain evidence="2 3">DSM 1297</strain>
    </source>
</reference>
<feature type="compositionally biased region" description="Polar residues" evidence="1">
    <location>
        <begin position="120"/>
        <end position="130"/>
    </location>
</feature>
<evidence type="ECO:0000313" key="2">
    <source>
        <dbReference type="EMBL" id="MEW9502613.1"/>
    </source>
</evidence>
<dbReference type="Proteomes" id="UP001556040">
    <property type="component" value="Unassembled WGS sequence"/>
</dbReference>
<feature type="region of interest" description="Disordered" evidence="1">
    <location>
        <begin position="117"/>
        <end position="139"/>
    </location>
</feature>
<protein>
    <submittedName>
        <fullName evidence="2">Helix-turn-helix domain-containing protein</fullName>
    </submittedName>
</protein>
<dbReference type="Gene3D" id="1.10.10.10">
    <property type="entry name" value="Winged helix-like DNA-binding domain superfamily/Winged helix DNA-binding domain"/>
    <property type="match status" value="1"/>
</dbReference>
<evidence type="ECO:0000256" key="1">
    <source>
        <dbReference type="SAM" id="MobiDB-lite"/>
    </source>
</evidence>
<evidence type="ECO:0000313" key="3">
    <source>
        <dbReference type="Proteomes" id="UP001556040"/>
    </source>
</evidence>
<gene>
    <name evidence="2" type="ORF">AB1471_12520</name>
</gene>
<comment type="caution">
    <text evidence="2">The sequence shown here is derived from an EMBL/GenBank/DDBJ whole genome shotgun (WGS) entry which is preliminary data.</text>
</comment>
<proteinExistence type="predicted"/>
<sequence length="262" mass="30043">MMWLNKFQSFKSKEELNLAVEKQLKEKHVSQKEKALFKLISRYAVKFPGAAHLKVATMAKEMGCSDKTIRRMINRLAEKHMIQKIYTMREIRGGKGANILVILPVEKDHSSLFGVRDQSKLPTRPSQTTPDVPKVCIPKNQNEPSLSLKQKNKNHIKDTAVPAETLSKKIPAPIFKAFSKYFNDAASIYAYYGILLRAKASIQPSMLIENRPEPFIEAWHSTILQAKQGKVKSLKKYLYRAFQQATLTAVRQEKPIFNWLEQ</sequence>
<accession>A0ABV3Q730</accession>